<organism evidence="2 3">
    <name type="scientific">Prorocentrum cordatum</name>
    <dbReference type="NCBI Taxonomy" id="2364126"/>
    <lineage>
        <taxon>Eukaryota</taxon>
        <taxon>Sar</taxon>
        <taxon>Alveolata</taxon>
        <taxon>Dinophyceae</taxon>
        <taxon>Prorocentrales</taxon>
        <taxon>Prorocentraceae</taxon>
        <taxon>Prorocentrum</taxon>
    </lineage>
</organism>
<feature type="region of interest" description="Disordered" evidence="1">
    <location>
        <begin position="1"/>
        <end position="34"/>
    </location>
</feature>
<dbReference type="EMBL" id="CAUYUJ010015130">
    <property type="protein sequence ID" value="CAK0850249.1"/>
    <property type="molecule type" value="Genomic_DNA"/>
</dbReference>
<protein>
    <submittedName>
        <fullName evidence="2">Uncharacterized protein</fullName>
    </submittedName>
</protein>
<gene>
    <name evidence="2" type="ORF">PCOR1329_LOCUS42687</name>
</gene>
<proteinExistence type="predicted"/>
<evidence type="ECO:0000313" key="3">
    <source>
        <dbReference type="Proteomes" id="UP001189429"/>
    </source>
</evidence>
<feature type="compositionally biased region" description="Gly residues" evidence="1">
    <location>
        <begin position="1"/>
        <end position="11"/>
    </location>
</feature>
<name>A0ABN9TYD5_9DINO</name>
<accession>A0ABN9TYD5</accession>
<feature type="compositionally biased region" description="Low complexity" evidence="1">
    <location>
        <begin position="125"/>
        <end position="142"/>
    </location>
</feature>
<keyword evidence="3" id="KW-1185">Reference proteome</keyword>
<evidence type="ECO:0000313" key="2">
    <source>
        <dbReference type="EMBL" id="CAK0850249.1"/>
    </source>
</evidence>
<dbReference type="Proteomes" id="UP001189429">
    <property type="component" value="Unassembled WGS sequence"/>
</dbReference>
<reference evidence="2" key="1">
    <citation type="submission" date="2023-10" db="EMBL/GenBank/DDBJ databases">
        <authorList>
            <person name="Chen Y."/>
            <person name="Shah S."/>
            <person name="Dougan E. K."/>
            <person name="Thang M."/>
            <person name="Chan C."/>
        </authorList>
    </citation>
    <scope>NUCLEOTIDE SEQUENCE [LARGE SCALE GENOMIC DNA]</scope>
</reference>
<sequence>MGPQGAGGGEEGSGEARAARRPAPLDGGAPEAAPEQWFTTALELAHSDMRAHLRPQDVRQRVSEAIRGRVHSAEIGLADELQAIRKDDVSDLSAALRQQVQLLRQDLEAHREEPGLAGGHAEDCPAALRATRAPKAAPQGAPARRRRGPRRRGAEPVASGALRGELLDQMVQRCVGTRRGGSTTATTGGVTSGAG</sequence>
<comment type="caution">
    <text evidence="2">The sequence shown here is derived from an EMBL/GenBank/DDBJ whole genome shotgun (WGS) entry which is preliminary data.</text>
</comment>
<feature type="compositionally biased region" description="Low complexity" evidence="1">
    <location>
        <begin position="175"/>
        <end position="189"/>
    </location>
</feature>
<evidence type="ECO:0000256" key="1">
    <source>
        <dbReference type="SAM" id="MobiDB-lite"/>
    </source>
</evidence>
<feature type="region of interest" description="Disordered" evidence="1">
    <location>
        <begin position="113"/>
        <end position="195"/>
    </location>
</feature>